<evidence type="ECO:0008006" key="3">
    <source>
        <dbReference type="Google" id="ProtNLM"/>
    </source>
</evidence>
<comment type="caution">
    <text evidence="1">The sequence shown here is derived from an EMBL/GenBank/DDBJ whole genome shotgun (WGS) entry which is preliminary data.</text>
</comment>
<dbReference type="AlphaFoldDB" id="A0A1S2PHM5"/>
<gene>
    <name evidence="1" type="ORF">BIV24_12080</name>
</gene>
<proteinExistence type="predicted"/>
<dbReference type="Proteomes" id="UP000179935">
    <property type="component" value="Unassembled WGS sequence"/>
</dbReference>
<evidence type="ECO:0000313" key="1">
    <source>
        <dbReference type="EMBL" id="OIJ93299.1"/>
    </source>
</evidence>
<sequence length="208" mass="22794">MESGPADSELYPGASTSHWYETAYPGDPMHVNTIVWHSTESTGLPGYAGGSMAPTLTAVPNWSAERLDWFQHFPFDRSARALVHDRTQIGTNTLNVAQVEIVGTCDPDTHAHWDQAGIRHLYMPELPPWAVDGLTTFARWTHDVHGVPLASGLTWNPYPASYGAANGVRMSTVQWQEFQGHCGHQHVPENDHGDPGLFPIASVLTTAT</sequence>
<accession>A0A1S2PHM5</accession>
<dbReference type="OrthoDB" id="581371at2"/>
<name>A0A1S2PHM5_9ACTN</name>
<evidence type="ECO:0000313" key="2">
    <source>
        <dbReference type="Proteomes" id="UP000179935"/>
    </source>
</evidence>
<protein>
    <recommendedName>
        <fullName evidence="3">N-acetylmuramoyl-L-alanine amidase domain-containing protein</fullName>
    </recommendedName>
</protein>
<reference evidence="1 2" key="1">
    <citation type="submission" date="2016-10" db="EMBL/GenBank/DDBJ databases">
        <title>Genome sequence of Streptomyces sp. MUSC 93.</title>
        <authorList>
            <person name="Lee L.-H."/>
            <person name="Ser H.-L."/>
            <person name="Law J.W.-F."/>
        </authorList>
    </citation>
    <scope>NUCLEOTIDE SEQUENCE [LARGE SCALE GENOMIC DNA]</scope>
    <source>
        <strain evidence="1 2">MUSC 93</strain>
    </source>
</reference>
<dbReference type="EMBL" id="MLYP01000032">
    <property type="protein sequence ID" value="OIJ93299.1"/>
    <property type="molecule type" value="Genomic_DNA"/>
</dbReference>
<keyword evidence="2" id="KW-1185">Reference proteome</keyword>
<organism evidence="1 2">
    <name type="scientific">Streptomyces colonosanans</name>
    <dbReference type="NCBI Taxonomy" id="1428652"/>
    <lineage>
        <taxon>Bacteria</taxon>
        <taxon>Bacillati</taxon>
        <taxon>Actinomycetota</taxon>
        <taxon>Actinomycetes</taxon>
        <taxon>Kitasatosporales</taxon>
        <taxon>Streptomycetaceae</taxon>
        <taxon>Streptomyces</taxon>
    </lineage>
</organism>